<gene>
    <name evidence="2" type="ORF">DAPPUDRAFT_244148</name>
</gene>
<feature type="compositionally biased region" description="Polar residues" evidence="1">
    <location>
        <begin position="46"/>
        <end position="55"/>
    </location>
</feature>
<reference evidence="2 3" key="1">
    <citation type="journal article" date="2011" name="Science">
        <title>The ecoresponsive genome of Daphnia pulex.</title>
        <authorList>
            <person name="Colbourne J.K."/>
            <person name="Pfrender M.E."/>
            <person name="Gilbert D."/>
            <person name="Thomas W.K."/>
            <person name="Tucker A."/>
            <person name="Oakley T.H."/>
            <person name="Tokishita S."/>
            <person name="Aerts A."/>
            <person name="Arnold G.J."/>
            <person name="Basu M.K."/>
            <person name="Bauer D.J."/>
            <person name="Caceres C.E."/>
            <person name="Carmel L."/>
            <person name="Casola C."/>
            <person name="Choi J.H."/>
            <person name="Detter J.C."/>
            <person name="Dong Q."/>
            <person name="Dusheyko S."/>
            <person name="Eads B.D."/>
            <person name="Frohlich T."/>
            <person name="Geiler-Samerotte K.A."/>
            <person name="Gerlach D."/>
            <person name="Hatcher P."/>
            <person name="Jogdeo S."/>
            <person name="Krijgsveld J."/>
            <person name="Kriventseva E.V."/>
            <person name="Kultz D."/>
            <person name="Laforsch C."/>
            <person name="Lindquist E."/>
            <person name="Lopez J."/>
            <person name="Manak J.R."/>
            <person name="Muller J."/>
            <person name="Pangilinan J."/>
            <person name="Patwardhan R.P."/>
            <person name="Pitluck S."/>
            <person name="Pritham E.J."/>
            <person name="Rechtsteiner A."/>
            <person name="Rho M."/>
            <person name="Rogozin I.B."/>
            <person name="Sakarya O."/>
            <person name="Salamov A."/>
            <person name="Schaack S."/>
            <person name="Shapiro H."/>
            <person name="Shiga Y."/>
            <person name="Skalitzky C."/>
            <person name="Smith Z."/>
            <person name="Souvorov A."/>
            <person name="Sung W."/>
            <person name="Tang Z."/>
            <person name="Tsuchiya D."/>
            <person name="Tu H."/>
            <person name="Vos H."/>
            <person name="Wang M."/>
            <person name="Wolf Y.I."/>
            <person name="Yamagata H."/>
            <person name="Yamada T."/>
            <person name="Ye Y."/>
            <person name="Shaw J.R."/>
            <person name="Andrews J."/>
            <person name="Crease T.J."/>
            <person name="Tang H."/>
            <person name="Lucas S.M."/>
            <person name="Robertson H.M."/>
            <person name="Bork P."/>
            <person name="Koonin E.V."/>
            <person name="Zdobnov E.M."/>
            <person name="Grigoriev I.V."/>
            <person name="Lynch M."/>
            <person name="Boore J.L."/>
        </authorList>
    </citation>
    <scope>NUCLEOTIDE SEQUENCE [LARGE SCALE GENOMIC DNA]</scope>
</reference>
<accession>E9GKB3</accession>
<dbReference type="Proteomes" id="UP000000305">
    <property type="component" value="Unassembled WGS sequence"/>
</dbReference>
<dbReference type="KEGG" id="dpx:DAPPUDRAFT_244148"/>
<feature type="region of interest" description="Disordered" evidence="1">
    <location>
        <begin position="34"/>
        <end position="57"/>
    </location>
</feature>
<name>E9GKB3_DAPPU</name>
<evidence type="ECO:0000313" key="2">
    <source>
        <dbReference type="EMBL" id="EFX79956.1"/>
    </source>
</evidence>
<dbReference type="InParanoid" id="E9GKB3"/>
<evidence type="ECO:0000256" key="1">
    <source>
        <dbReference type="SAM" id="MobiDB-lite"/>
    </source>
</evidence>
<protein>
    <submittedName>
        <fullName evidence="2">Uncharacterized protein</fullName>
    </submittedName>
</protein>
<keyword evidence="3" id="KW-1185">Reference proteome</keyword>
<dbReference type="EMBL" id="GL732549">
    <property type="protein sequence ID" value="EFX79956.1"/>
    <property type="molecule type" value="Genomic_DNA"/>
</dbReference>
<dbReference type="HOGENOM" id="CLU_1645439_0_0_1"/>
<evidence type="ECO:0000313" key="3">
    <source>
        <dbReference type="Proteomes" id="UP000000305"/>
    </source>
</evidence>
<sequence length="161" mass="18041">MKEERLNRDESAALFMLKLEQKVLALSQSELSTSPKIQIKPRPRQGGNNSQNQSDHGVKWHQVHISGSTLLYTPPDINFTCDISSRTAFGLQVRPPLYQTGKGTLVVSAHIDKVPRPLLRIAEDGITDIAIKLSYLQWSGHLYSRLVFTVYGRMKVAEGDP</sequence>
<proteinExistence type="predicted"/>
<dbReference type="AlphaFoldDB" id="E9GKB3"/>
<organism evidence="2 3">
    <name type="scientific">Daphnia pulex</name>
    <name type="common">Water flea</name>
    <dbReference type="NCBI Taxonomy" id="6669"/>
    <lineage>
        <taxon>Eukaryota</taxon>
        <taxon>Metazoa</taxon>
        <taxon>Ecdysozoa</taxon>
        <taxon>Arthropoda</taxon>
        <taxon>Crustacea</taxon>
        <taxon>Branchiopoda</taxon>
        <taxon>Diplostraca</taxon>
        <taxon>Cladocera</taxon>
        <taxon>Anomopoda</taxon>
        <taxon>Daphniidae</taxon>
        <taxon>Daphnia</taxon>
    </lineage>
</organism>
<dbReference type="PhylomeDB" id="E9GKB3"/>